<dbReference type="Pfam" id="PF21191">
    <property type="entry name" value="CvfB_1st"/>
    <property type="match status" value="1"/>
</dbReference>
<protein>
    <submittedName>
        <fullName evidence="3">RNA-bindining protein</fullName>
    </submittedName>
</protein>
<dbReference type="InterPro" id="IPR048587">
    <property type="entry name" value="CvfB_S1_3rd"/>
</dbReference>
<organism evidence="3 4">
    <name type="scientific">Paucilactobacillus vaccinostercus DSM 20634</name>
    <dbReference type="NCBI Taxonomy" id="1423813"/>
    <lineage>
        <taxon>Bacteria</taxon>
        <taxon>Bacillati</taxon>
        <taxon>Bacillota</taxon>
        <taxon>Bacilli</taxon>
        <taxon>Lactobacillales</taxon>
        <taxon>Lactobacillaceae</taxon>
        <taxon>Paucilactobacillus</taxon>
    </lineage>
</organism>
<sequence>MLNTSLGKVVTAIMIDENHDYYFVQKDGVTYSLLKEETEKALHIGGQVRGFVYENNDHQLQMTLDIPQVMVDHYAYGTVVSVRRDLGVFVNIGLKNKDIAVSLDDLPSLKQLWPQNGDRLMIALKIDHKGRLWGELADEPIYEAISNRARPDLKNADMMATVYRLKMAGTLVLTDDYYLGFIHPSERDQEPRLGQHVKVRVIGVSDYGTLNLSMKPRAYEAIGDDAAMLLAMLEHAHNQQLPYTDKTDPKVIRDVFGISKGQFKRAIGNLLKRGLVEQMNGFLVLKR</sequence>
<dbReference type="InterPro" id="IPR003029">
    <property type="entry name" value="S1_domain"/>
</dbReference>
<accession>A0A0R2A5J3</accession>
<evidence type="ECO:0000256" key="1">
    <source>
        <dbReference type="PIRNR" id="PIRNR012524"/>
    </source>
</evidence>
<dbReference type="Gene3D" id="2.40.50.330">
    <property type="match status" value="1"/>
</dbReference>
<keyword evidence="4" id="KW-1185">Reference proteome</keyword>
<dbReference type="InterPro" id="IPR039566">
    <property type="entry name" value="CvfB_S1_st"/>
</dbReference>
<dbReference type="AlphaFoldDB" id="A0A0R2A5J3"/>
<dbReference type="InterPro" id="IPR012340">
    <property type="entry name" value="NA-bd_OB-fold"/>
</dbReference>
<comment type="similarity">
    <text evidence="1">Belongs to the CvfB family.</text>
</comment>
<dbReference type="InterPro" id="IPR014464">
    <property type="entry name" value="CvfB_fam"/>
</dbReference>
<dbReference type="EMBL" id="AYYY01000005">
    <property type="protein sequence ID" value="KRM62504.1"/>
    <property type="molecule type" value="Genomic_DNA"/>
</dbReference>
<name>A0A0R2A5J3_9LACO</name>
<dbReference type="Pfam" id="PF17783">
    <property type="entry name" value="WHD_CvfB"/>
    <property type="match status" value="1"/>
</dbReference>
<dbReference type="Pfam" id="PF13509">
    <property type="entry name" value="S1_2"/>
    <property type="match status" value="1"/>
</dbReference>
<gene>
    <name evidence="3" type="ORF">FC26_GL002078</name>
</gene>
<dbReference type="InterPro" id="IPR048588">
    <property type="entry name" value="CvfB_S1_2nd"/>
</dbReference>
<dbReference type="GO" id="GO:0003676">
    <property type="term" value="F:nucleic acid binding"/>
    <property type="evidence" value="ECO:0007669"/>
    <property type="project" value="InterPro"/>
</dbReference>
<proteinExistence type="inferred from homology"/>
<comment type="caution">
    <text evidence="3">The sequence shown here is derived from an EMBL/GenBank/DDBJ whole genome shotgun (WGS) entry which is preliminary data.</text>
</comment>
<dbReference type="STRING" id="1423813.FC26_GL002078"/>
<evidence type="ECO:0000313" key="4">
    <source>
        <dbReference type="Proteomes" id="UP000051733"/>
    </source>
</evidence>
<dbReference type="Gene3D" id="2.40.50.140">
    <property type="entry name" value="Nucleic acid-binding proteins"/>
    <property type="match status" value="2"/>
</dbReference>
<reference evidence="3 4" key="1">
    <citation type="journal article" date="2015" name="Genome Announc.">
        <title>Expanding the biotechnology potential of lactobacilli through comparative genomics of 213 strains and associated genera.</title>
        <authorList>
            <person name="Sun Z."/>
            <person name="Harris H.M."/>
            <person name="McCann A."/>
            <person name="Guo C."/>
            <person name="Argimon S."/>
            <person name="Zhang W."/>
            <person name="Yang X."/>
            <person name="Jeffery I.B."/>
            <person name="Cooney J.C."/>
            <person name="Kagawa T.F."/>
            <person name="Liu W."/>
            <person name="Song Y."/>
            <person name="Salvetti E."/>
            <person name="Wrobel A."/>
            <person name="Rasinkangas P."/>
            <person name="Parkhill J."/>
            <person name="Rea M.C."/>
            <person name="O'Sullivan O."/>
            <person name="Ritari J."/>
            <person name="Douillard F.P."/>
            <person name="Paul Ross R."/>
            <person name="Yang R."/>
            <person name="Briner A.E."/>
            <person name="Felis G.E."/>
            <person name="de Vos W.M."/>
            <person name="Barrangou R."/>
            <person name="Klaenhammer T.R."/>
            <person name="Caufield P.W."/>
            <person name="Cui Y."/>
            <person name="Zhang H."/>
            <person name="O'Toole P.W."/>
        </authorList>
    </citation>
    <scope>NUCLEOTIDE SEQUENCE [LARGE SCALE GENOMIC DNA]</scope>
    <source>
        <strain evidence="3 4">DSM 20634</strain>
    </source>
</reference>
<dbReference type="Proteomes" id="UP000051733">
    <property type="component" value="Unassembled WGS sequence"/>
</dbReference>
<dbReference type="Pfam" id="PF21543">
    <property type="entry name" value="CvfB_2nd"/>
    <property type="match status" value="1"/>
</dbReference>
<evidence type="ECO:0000313" key="3">
    <source>
        <dbReference type="EMBL" id="KRM62504.1"/>
    </source>
</evidence>
<dbReference type="PANTHER" id="PTHR37296">
    <property type="entry name" value="CONSERVED VIRULENCE FACTOR B"/>
    <property type="match status" value="1"/>
</dbReference>
<dbReference type="InterPro" id="IPR040764">
    <property type="entry name" value="CvfB_WH"/>
</dbReference>
<dbReference type="PIRSF" id="PIRSF012524">
    <property type="entry name" value="YitL_S1"/>
    <property type="match status" value="1"/>
</dbReference>
<dbReference type="RefSeq" id="WP_268872640.1">
    <property type="nucleotide sequence ID" value="NZ_AYYY01000005.1"/>
</dbReference>
<dbReference type="PROSITE" id="PS50126">
    <property type="entry name" value="S1"/>
    <property type="match status" value="1"/>
</dbReference>
<feature type="domain" description="S1 motif" evidence="2">
    <location>
        <begin position="155"/>
        <end position="215"/>
    </location>
</feature>
<dbReference type="PANTHER" id="PTHR37296:SF1">
    <property type="entry name" value="CONSERVED VIRULENCE FACTOR B"/>
    <property type="match status" value="1"/>
</dbReference>
<dbReference type="Gene3D" id="1.10.10.10">
    <property type="entry name" value="Winged helix-like DNA-binding domain superfamily/Winged helix DNA-binding domain"/>
    <property type="match status" value="1"/>
</dbReference>
<dbReference type="PATRIC" id="fig|1423813.3.peg.2115"/>
<evidence type="ECO:0000259" key="2">
    <source>
        <dbReference type="PROSITE" id="PS50126"/>
    </source>
</evidence>
<dbReference type="InterPro" id="IPR036388">
    <property type="entry name" value="WH-like_DNA-bd_sf"/>
</dbReference>